<feature type="non-terminal residue" evidence="2">
    <location>
        <position position="1"/>
    </location>
</feature>
<sequence length="60" mass="6467">LNNLSPLSPATSPSMTQPTPPFSTHSTKPKISPHLFLKPHFSFGFKADLDAPLCSETSTN</sequence>
<dbReference type="AlphaFoldDB" id="A0A0V0GH28"/>
<accession>A0A0V0GH28</accession>
<feature type="region of interest" description="Disordered" evidence="1">
    <location>
        <begin position="1"/>
        <end position="31"/>
    </location>
</feature>
<dbReference type="EMBL" id="GEDG01040824">
    <property type="protein sequence ID" value="JAP06592.1"/>
    <property type="molecule type" value="Transcribed_RNA"/>
</dbReference>
<proteinExistence type="predicted"/>
<name>A0A0V0GH28_SOLCH</name>
<organism evidence="2">
    <name type="scientific">Solanum chacoense</name>
    <name type="common">Chaco potato</name>
    <dbReference type="NCBI Taxonomy" id="4108"/>
    <lineage>
        <taxon>Eukaryota</taxon>
        <taxon>Viridiplantae</taxon>
        <taxon>Streptophyta</taxon>
        <taxon>Embryophyta</taxon>
        <taxon>Tracheophyta</taxon>
        <taxon>Spermatophyta</taxon>
        <taxon>Magnoliopsida</taxon>
        <taxon>eudicotyledons</taxon>
        <taxon>Gunneridae</taxon>
        <taxon>Pentapetalae</taxon>
        <taxon>asterids</taxon>
        <taxon>lamiids</taxon>
        <taxon>Solanales</taxon>
        <taxon>Solanaceae</taxon>
        <taxon>Solanoideae</taxon>
        <taxon>Solaneae</taxon>
        <taxon>Solanum</taxon>
    </lineage>
</organism>
<reference evidence="2" key="1">
    <citation type="submission" date="2015-12" db="EMBL/GenBank/DDBJ databases">
        <title>Gene expression during late stages of embryo sac development: a critical building block for successful pollen-pistil interactions.</title>
        <authorList>
            <person name="Liu Y."/>
            <person name="Joly V."/>
            <person name="Sabar M."/>
            <person name="Matton D.P."/>
        </authorList>
    </citation>
    <scope>NUCLEOTIDE SEQUENCE</scope>
</reference>
<evidence type="ECO:0000313" key="2">
    <source>
        <dbReference type="EMBL" id="JAP06592.1"/>
    </source>
</evidence>
<protein>
    <submittedName>
        <fullName evidence="2">Putative ovule protein</fullName>
    </submittedName>
</protein>
<feature type="compositionally biased region" description="Polar residues" evidence="1">
    <location>
        <begin position="1"/>
        <end position="26"/>
    </location>
</feature>
<evidence type="ECO:0000256" key="1">
    <source>
        <dbReference type="SAM" id="MobiDB-lite"/>
    </source>
</evidence>